<dbReference type="AlphaFoldDB" id="A0A098B9E0"/>
<dbReference type="Pfam" id="PF03379">
    <property type="entry name" value="CcmB"/>
    <property type="match status" value="1"/>
</dbReference>
<sequence>MIRQALALAYKDLQIEAGKKKLFTSLVFLSFTLIFLASLVSAKVPGSKPEMAALTLWLILVYLLFQTLNRSLAMEDEAGCWDALFLCPVSPRVIFLGKFMYNLLLVISVELITFPFIILFFNLPMAMIQILVPALLASVGFVAIGLLVSLFSLKSQGRELLANVVSLPLFLPALFIGLSMTVDIAKGMSLPDVWPQVLFLFLYDVFFLAASYLGFDTNYMD</sequence>
<organism evidence="7">
    <name type="scientific">Desulfitobacterium hafniense</name>
    <name type="common">Desulfitobacterium frappieri</name>
    <dbReference type="NCBI Taxonomy" id="49338"/>
    <lineage>
        <taxon>Bacteria</taxon>
        <taxon>Bacillati</taxon>
        <taxon>Bacillota</taxon>
        <taxon>Clostridia</taxon>
        <taxon>Eubacteriales</taxon>
        <taxon>Desulfitobacteriaceae</taxon>
        <taxon>Desulfitobacterium</taxon>
    </lineage>
</organism>
<dbReference type="PATRIC" id="fig|49338.4.peg.4938"/>
<protein>
    <submittedName>
        <fullName evidence="7">ABC-type transport system involved in cytochrome c biogenesis, permease component</fullName>
    </submittedName>
</protein>
<dbReference type="RefSeq" id="WP_144676833.1">
    <property type="nucleotide sequence ID" value="NZ_LK996017.1"/>
</dbReference>
<evidence type="ECO:0000256" key="4">
    <source>
        <dbReference type="ARBA" id="ARBA00022989"/>
    </source>
</evidence>
<feature type="transmembrane region" description="Helical" evidence="6">
    <location>
        <begin position="193"/>
        <end position="215"/>
    </location>
</feature>
<evidence type="ECO:0000256" key="3">
    <source>
        <dbReference type="ARBA" id="ARBA00022692"/>
    </source>
</evidence>
<accession>A0A098B9E0</accession>
<keyword evidence="3 6" id="KW-0812">Transmembrane</keyword>
<dbReference type="EMBL" id="LK996017">
    <property type="protein sequence ID" value="CDX04476.1"/>
    <property type="molecule type" value="Genomic_DNA"/>
</dbReference>
<gene>
    <name evidence="7" type="ORF">DPCES_4590</name>
</gene>
<comment type="subcellular location">
    <subcellularLocation>
        <location evidence="1">Membrane</location>
        <topology evidence="1">Multi-pass membrane protein</topology>
    </subcellularLocation>
</comment>
<dbReference type="GO" id="GO:0015232">
    <property type="term" value="F:heme transmembrane transporter activity"/>
    <property type="evidence" value="ECO:0007669"/>
    <property type="project" value="InterPro"/>
</dbReference>
<evidence type="ECO:0000256" key="5">
    <source>
        <dbReference type="ARBA" id="ARBA00023136"/>
    </source>
</evidence>
<evidence type="ECO:0000256" key="2">
    <source>
        <dbReference type="ARBA" id="ARBA00010544"/>
    </source>
</evidence>
<feature type="transmembrane region" description="Helical" evidence="6">
    <location>
        <begin position="51"/>
        <end position="68"/>
    </location>
</feature>
<feature type="transmembrane region" description="Helical" evidence="6">
    <location>
        <begin position="99"/>
        <end position="121"/>
    </location>
</feature>
<feature type="transmembrane region" description="Helical" evidence="6">
    <location>
        <begin position="160"/>
        <end position="181"/>
    </location>
</feature>
<feature type="transmembrane region" description="Helical" evidence="6">
    <location>
        <begin position="127"/>
        <end position="153"/>
    </location>
</feature>
<keyword evidence="5 6" id="KW-0472">Membrane</keyword>
<dbReference type="InterPro" id="IPR003544">
    <property type="entry name" value="Cyt_c_biogenesis_CcmB"/>
</dbReference>
<reference evidence="7" key="1">
    <citation type="submission" date="2014-07" db="EMBL/GenBank/DDBJ databases">
        <authorList>
            <person name="Hornung V.Bastian."/>
        </authorList>
    </citation>
    <scope>NUCLEOTIDE SEQUENCE</scope>
    <source>
        <strain evidence="7">PCE-S</strain>
    </source>
</reference>
<dbReference type="GO" id="GO:0016020">
    <property type="term" value="C:membrane"/>
    <property type="evidence" value="ECO:0007669"/>
    <property type="project" value="UniProtKB-SubCell"/>
</dbReference>
<feature type="transmembrane region" description="Helical" evidence="6">
    <location>
        <begin position="21"/>
        <end position="39"/>
    </location>
</feature>
<name>A0A098B9E0_DESHA</name>
<comment type="similarity">
    <text evidence="2">Belongs to the CcmB/CycW/HelB family.</text>
</comment>
<proteinExistence type="inferred from homology"/>
<evidence type="ECO:0000256" key="6">
    <source>
        <dbReference type="SAM" id="Phobius"/>
    </source>
</evidence>
<evidence type="ECO:0000256" key="1">
    <source>
        <dbReference type="ARBA" id="ARBA00004141"/>
    </source>
</evidence>
<dbReference type="GO" id="GO:0017004">
    <property type="term" value="P:cytochrome complex assembly"/>
    <property type="evidence" value="ECO:0007669"/>
    <property type="project" value="InterPro"/>
</dbReference>
<evidence type="ECO:0000313" key="7">
    <source>
        <dbReference type="EMBL" id="CDX04476.1"/>
    </source>
</evidence>
<keyword evidence="4 6" id="KW-1133">Transmembrane helix</keyword>